<evidence type="ECO:0000256" key="2">
    <source>
        <dbReference type="ARBA" id="ARBA00022801"/>
    </source>
</evidence>
<dbReference type="InterPro" id="IPR056379">
    <property type="entry name" value="DExH14_plug"/>
</dbReference>
<dbReference type="EMBL" id="JAUIZM010000003">
    <property type="protein sequence ID" value="KAK1394462.1"/>
    <property type="molecule type" value="Genomic_DNA"/>
</dbReference>
<evidence type="ECO:0000313" key="6">
    <source>
        <dbReference type="EMBL" id="KAK1394462.1"/>
    </source>
</evidence>
<evidence type="ECO:0000313" key="7">
    <source>
        <dbReference type="Proteomes" id="UP001237642"/>
    </source>
</evidence>
<sequence>MKINTSHISNLNVGKYWGEMGVEFWNAADLKKQQDEFEFTTGSELAKKIVYKWDEASTDVRQAYKQFIGAVVELIGGEVVDEEFREVVLTVYRFFCHHVEEEEEYRRIRKHRVELDKLLGSVVSDATTHPESQIIGTGDDMDFGADLVFPPPARFLVDVSLEDEDLIEESTAHSSIPHGWYENDSNTNYHPENVGGNFDLNWLRDVCDVIVMGSSSQLRRDELAMAICRVLDSEKPRDEIAGDLLDLVGDRAFETVQDILYSSIGRTCRRCSSWDLWYSGYVLSGKLINFGTRRGKSRDTGLIGNDSELSSKSFSSLIQASEKKRIFDDLIGTGGESTATALPQGTVKKHHKGYEEVTIPPTQTAPMKPGEKQVESTQSMIRIVGLSTTLPNYLEVAQFLRLNPEAGHFFFDSSYRPVPLAQQYIGISDPNIHARIELQNEICYNKVESTQSMIRIVGLSTTLPNYLEVAQFLRLNPEAGHFFFDSSYRPVPLAQQYIGISDPNIHARIEMQNEICYNKVVDLLKNGYQAMVFVHSRKDT</sequence>
<keyword evidence="2" id="KW-0378">Hydrolase</keyword>
<reference evidence="6" key="1">
    <citation type="submission" date="2023-02" db="EMBL/GenBank/DDBJ databases">
        <title>Genome of toxic invasive species Heracleum sosnowskyi carries increased number of genes despite the absence of recent whole-genome duplications.</title>
        <authorList>
            <person name="Schelkunov M."/>
            <person name="Shtratnikova V."/>
            <person name="Makarenko M."/>
            <person name="Klepikova A."/>
            <person name="Omelchenko D."/>
            <person name="Novikova G."/>
            <person name="Obukhova E."/>
            <person name="Bogdanov V."/>
            <person name="Penin A."/>
            <person name="Logacheva M."/>
        </authorList>
    </citation>
    <scope>NUCLEOTIDE SEQUENCE</scope>
    <source>
        <strain evidence="6">Hsosn_3</strain>
        <tissue evidence="6">Leaf</tissue>
    </source>
</reference>
<dbReference type="InterPro" id="IPR050474">
    <property type="entry name" value="Hel308_SKI2-like"/>
</dbReference>
<dbReference type="GO" id="GO:0005524">
    <property type="term" value="F:ATP binding"/>
    <property type="evidence" value="ECO:0007669"/>
    <property type="project" value="UniProtKB-KW"/>
</dbReference>
<protein>
    <recommendedName>
        <fullName evidence="5">DExH14 plug domain-containing protein</fullName>
    </recommendedName>
</protein>
<keyword evidence="4" id="KW-0067">ATP-binding</keyword>
<dbReference type="Pfam" id="PF24557">
    <property type="entry name" value="DExH14_plug"/>
    <property type="match status" value="1"/>
</dbReference>
<gene>
    <name evidence="6" type="ORF">POM88_013518</name>
</gene>
<dbReference type="Gene3D" id="3.40.50.300">
    <property type="entry name" value="P-loop containing nucleotide triphosphate hydrolases"/>
    <property type="match status" value="4"/>
</dbReference>
<dbReference type="PANTHER" id="PTHR47961:SF13">
    <property type="entry name" value="ACTIVATING SIGNAL COINTEGRATOR 1 COMPLEX SUBUNIT 3"/>
    <property type="match status" value="1"/>
</dbReference>
<keyword evidence="7" id="KW-1185">Reference proteome</keyword>
<keyword evidence="1" id="KW-0547">Nucleotide-binding</keyword>
<feature type="domain" description="DExH14 plug" evidence="5">
    <location>
        <begin position="43"/>
        <end position="128"/>
    </location>
</feature>
<dbReference type="AlphaFoldDB" id="A0AAD8IYL8"/>
<comment type="caution">
    <text evidence="6">The sequence shown here is derived from an EMBL/GenBank/DDBJ whole genome shotgun (WGS) entry which is preliminary data.</text>
</comment>
<proteinExistence type="predicted"/>
<evidence type="ECO:0000256" key="4">
    <source>
        <dbReference type="ARBA" id="ARBA00022840"/>
    </source>
</evidence>
<dbReference type="GO" id="GO:0004386">
    <property type="term" value="F:helicase activity"/>
    <property type="evidence" value="ECO:0007669"/>
    <property type="project" value="UniProtKB-KW"/>
</dbReference>
<evidence type="ECO:0000259" key="5">
    <source>
        <dbReference type="Pfam" id="PF24557"/>
    </source>
</evidence>
<dbReference type="GO" id="GO:0016787">
    <property type="term" value="F:hydrolase activity"/>
    <property type="evidence" value="ECO:0007669"/>
    <property type="project" value="UniProtKB-KW"/>
</dbReference>
<keyword evidence="3" id="KW-0347">Helicase</keyword>
<dbReference type="PANTHER" id="PTHR47961">
    <property type="entry name" value="DNA POLYMERASE THETA, PUTATIVE (AFU_ORTHOLOGUE AFUA_1G05260)-RELATED"/>
    <property type="match status" value="1"/>
</dbReference>
<accession>A0AAD8IYL8</accession>
<reference evidence="6" key="2">
    <citation type="submission" date="2023-05" db="EMBL/GenBank/DDBJ databases">
        <authorList>
            <person name="Schelkunov M.I."/>
        </authorList>
    </citation>
    <scope>NUCLEOTIDE SEQUENCE</scope>
    <source>
        <strain evidence="6">Hsosn_3</strain>
        <tissue evidence="6">Leaf</tissue>
    </source>
</reference>
<evidence type="ECO:0000256" key="3">
    <source>
        <dbReference type="ARBA" id="ARBA00022806"/>
    </source>
</evidence>
<dbReference type="InterPro" id="IPR027417">
    <property type="entry name" value="P-loop_NTPase"/>
</dbReference>
<organism evidence="6 7">
    <name type="scientific">Heracleum sosnowskyi</name>
    <dbReference type="NCBI Taxonomy" id="360622"/>
    <lineage>
        <taxon>Eukaryota</taxon>
        <taxon>Viridiplantae</taxon>
        <taxon>Streptophyta</taxon>
        <taxon>Embryophyta</taxon>
        <taxon>Tracheophyta</taxon>
        <taxon>Spermatophyta</taxon>
        <taxon>Magnoliopsida</taxon>
        <taxon>eudicotyledons</taxon>
        <taxon>Gunneridae</taxon>
        <taxon>Pentapetalae</taxon>
        <taxon>asterids</taxon>
        <taxon>campanulids</taxon>
        <taxon>Apiales</taxon>
        <taxon>Apiaceae</taxon>
        <taxon>Apioideae</taxon>
        <taxon>apioid superclade</taxon>
        <taxon>Tordylieae</taxon>
        <taxon>Tordyliinae</taxon>
        <taxon>Heracleum</taxon>
    </lineage>
</organism>
<name>A0AAD8IYL8_9APIA</name>
<dbReference type="Proteomes" id="UP001237642">
    <property type="component" value="Unassembled WGS sequence"/>
</dbReference>
<evidence type="ECO:0000256" key="1">
    <source>
        <dbReference type="ARBA" id="ARBA00022741"/>
    </source>
</evidence>